<keyword evidence="2" id="KW-1185">Reference proteome</keyword>
<proteinExistence type="predicted"/>
<dbReference type="OrthoDB" id="2958987at2759"/>
<evidence type="ECO:0000313" key="1">
    <source>
        <dbReference type="EMBL" id="RDB30548.1"/>
    </source>
</evidence>
<accession>A0A369K9E9</accession>
<dbReference type="InterPro" id="IPR027796">
    <property type="entry name" value="OTT_1508_deam-like"/>
</dbReference>
<evidence type="ECO:0000313" key="2">
    <source>
        <dbReference type="Proteomes" id="UP000076154"/>
    </source>
</evidence>
<dbReference type="AlphaFoldDB" id="A0A369K9E9"/>
<dbReference type="EMBL" id="LUEZ02000005">
    <property type="protein sequence ID" value="RDB30548.1"/>
    <property type="molecule type" value="Genomic_DNA"/>
</dbReference>
<dbReference type="Proteomes" id="UP000076154">
    <property type="component" value="Unassembled WGS sequence"/>
</dbReference>
<name>A0A369K9E9_HYPMA</name>
<dbReference type="InParanoid" id="A0A369K9E9"/>
<comment type="caution">
    <text evidence="1">The sequence shown here is derived from an EMBL/GenBank/DDBJ whole genome shotgun (WGS) entry which is preliminary data.</text>
</comment>
<dbReference type="Pfam" id="PF14441">
    <property type="entry name" value="OTT_1508_deam"/>
    <property type="match status" value="1"/>
</dbReference>
<protein>
    <submittedName>
        <fullName evidence="1">Uncharacterized protein</fullName>
    </submittedName>
</protein>
<sequence length="483" mass="55142">MGGKRETLGQKCSSAGQAPINDIINTSQHTLIVKLHLQLSLTSFMAGISKSQTHLTEKLHLLQQLGYSDIFRDEDSPAVFRYRSVVDANTQSDLHLLDLIAACLATGKPGDVVIAAFDKRKQISLVLAKSGSIDSADYAATHAFLSALREAKSWVDLLPFLATHSKRNIDKRVSNLHKSITDLCDELRSTAMDYKFSSMEEEFPRSGLYRKAKYPEPPTPQRFLYDLIGTCISESTEFEMQDNAFSRSQYIELFGAADSLNRSFFLAYFVANSREKNLKYSKFNERVERLKRRLDKVCQYAKINTLMRLVRRIPNIPFRWVEDHLVGTGEELLEICTDPMEVVERTLGHSPSPRQTDALLRRCPDLSRNWERRRSINPRVHPEILVILHLSRPLLSLSPWNNSTYLPIGCSKSSCLCCMSWMESFNHVTGMLWVTSGSRGKPYDHWALPGAAGEIKLVQRWRDFDTRVIQDVDWRLYSQLDTT</sequence>
<gene>
    <name evidence="1" type="ORF">Hypma_007325</name>
</gene>
<organism evidence="1 2">
    <name type="scientific">Hypsizygus marmoreus</name>
    <name type="common">White beech mushroom</name>
    <name type="synonym">Agaricus marmoreus</name>
    <dbReference type="NCBI Taxonomy" id="39966"/>
    <lineage>
        <taxon>Eukaryota</taxon>
        <taxon>Fungi</taxon>
        <taxon>Dikarya</taxon>
        <taxon>Basidiomycota</taxon>
        <taxon>Agaricomycotina</taxon>
        <taxon>Agaricomycetes</taxon>
        <taxon>Agaricomycetidae</taxon>
        <taxon>Agaricales</taxon>
        <taxon>Tricholomatineae</taxon>
        <taxon>Lyophyllaceae</taxon>
        <taxon>Hypsizygus</taxon>
    </lineage>
</organism>
<reference evidence="1" key="1">
    <citation type="submission" date="2018-04" db="EMBL/GenBank/DDBJ databases">
        <title>Whole genome sequencing of Hypsizygus marmoreus.</title>
        <authorList>
            <person name="Choi I.-G."/>
            <person name="Min B."/>
            <person name="Kim J.-G."/>
            <person name="Kim S."/>
            <person name="Oh Y.-L."/>
            <person name="Kong W.-S."/>
            <person name="Park H."/>
            <person name="Jeong J."/>
            <person name="Song E.-S."/>
        </authorList>
    </citation>
    <scope>NUCLEOTIDE SEQUENCE [LARGE SCALE GENOMIC DNA]</scope>
    <source>
        <strain evidence="1">51987-8</strain>
    </source>
</reference>